<name>A0A194XSV6_MOLSC</name>
<protein>
    <recommendedName>
        <fullName evidence="2">RING-type domain-containing protein</fullName>
    </recommendedName>
</protein>
<dbReference type="Proteomes" id="UP000070700">
    <property type="component" value="Unassembled WGS sequence"/>
</dbReference>
<evidence type="ECO:0000259" key="2">
    <source>
        <dbReference type="PROSITE" id="PS50089"/>
    </source>
</evidence>
<dbReference type="SUPFAM" id="SSF57850">
    <property type="entry name" value="RING/U-box"/>
    <property type="match status" value="1"/>
</dbReference>
<evidence type="ECO:0000256" key="1">
    <source>
        <dbReference type="PROSITE-ProRule" id="PRU00175"/>
    </source>
</evidence>
<dbReference type="AlphaFoldDB" id="A0A194XSV6"/>
<evidence type="ECO:0000313" key="3">
    <source>
        <dbReference type="EMBL" id="KUJ23278.1"/>
    </source>
</evidence>
<dbReference type="PROSITE" id="PS50089">
    <property type="entry name" value="ZF_RING_2"/>
    <property type="match status" value="1"/>
</dbReference>
<dbReference type="SMART" id="SM00184">
    <property type="entry name" value="RING"/>
    <property type="match status" value="1"/>
</dbReference>
<gene>
    <name evidence="3" type="ORF">LY89DRAFT_728040</name>
</gene>
<dbReference type="OrthoDB" id="3801431at2759"/>
<sequence length="268" mass="30620">MCRHYVVIYTCGHFKFDVRLCSNSIHCNTLSNNNPVSIPFHCSGCISAPGYPSADQRSLMNPPNSVQLAEATHLWSGFGRLLSGEDIADTNRGPNEDVRPRICCSLPKKDVSRLRYWLTLLLNTRQIPQSWGAGEQVFLGKIIVNEIHRTIVLNAVNEKEAELLAVEQGNIPFLLTRIEIESLEEDNRECFICLDQYGQREAPDEDPEAAVKLPCGHCFGDACIGITFKQLEWKCPFCRRAYSDKEYRLETPEIRSPWWMEWLIRAED</sequence>
<keyword evidence="1" id="KW-0479">Metal-binding</keyword>
<dbReference type="Pfam" id="PF13639">
    <property type="entry name" value="zf-RING_2"/>
    <property type="match status" value="1"/>
</dbReference>
<dbReference type="GO" id="GO:0008270">
    <property type="term" value="F:zinc ion binding"/>
    <property type="evidence" value="ECO:0007669"/>
    <property type="project" value="UniProtKB-KW"/>
</dbReference>
<keyword evidence="1" id="KW-0863">Zinc-finger</keyword>
<accession>A0A194XSV6</accession>
<dbReference type="KEGG" id="psco:LY89DRAFT_728040"/>
<dbReference type="InterPro" id="IPR013083">
    <property type="entry name" value="Znf_RING/FYVE/PHD"/>
</dbReference>
<dbReference type="Gene3D" id="3.30.40.10">
    <property type="entry name" value="Zinc/RING finger domain, C3HC4 (zinc finger)"/>
    <property type="match status" value="1"/>
</dbReference>
<reference evidence="3 4" key="1">
    <citation type="submission" date="2015-10" db="EMBL/GenBank/DDBJ databases">
        <title>Full genome of DAOMC 229536 Phialocephala scopiformis, a fungal endophyte of spruce producing the potent anti-insectan compound rugulosin.</title>
        <authorList>
            <consortium name="DOE Joint Genome Institute"/>
            <person name="Walker A.K."/>
            <person name="Frasz S.L."/>
            <person name="Seifert K.A."/>
            <person name="Miller J.D."/>
            <person name="Mondo S.J."/>
            <person name="Labutti K."/>
            <person name="Lipzen A."/>
            <person name="Dockter R."/>
            <person name="Kennedy M."/>
            <person name="Grigoriev I.V."/>
            <person name="Spatafora J.W."/>
        </authorList>
    </citation>
    <scope>NUCLEOTIDE SEQUENCE [LARGE SCALE GENOMIC DNA]</scope>
    <source>
        <strain evidence="3 4">CBS 120377</strain>
    </source>
</reference>
<dbReference type="InterPro" id="IPR001841">
    <property type="entry name" value="Znf_RING"/>
</dbReference>
<keyword evidence="1" id="KW-0862">Zinc</keyword>
<keyword evidence="4" id="KW-1185">Reference proteome</keyword>
<feature type="domain" description="RING-type" evidence="2">
    <location>
        <begin position="190"/>
        <end position="239"/>
    </location>
</feature>
<dbReference type="RefSeq" id="XP_018077633.1">
    <property type="nucleotide sequence ID" value="XM_018219226.1"/>
</dbReference>
<dbReference type="GeneID" id="28828952"/>
<dbReference type="InParanoid" id="A0A194XSV6"/>
<evidence type="ECO:0000313" key="4">
    <source>
        <dbReference type="Proteomes" id="UP000070700"/>
    </source>
</evidence>
<organism evidence="3 4">
    <name type="scientific">Mollisia scopiformis</name>
    <name type="common">Conifer needle endophyte fungus</name>
    <name type="synonym">Phialocephala scopiformis</name>
    <dbReference type="NCBI Taxonomy" id="149040"/>
    <lineage>
        <taxon>Eukaryota</taxon>
        <taxon>Fungi</taxon>
        <taxon>Dikarya</taxon>
        <taxon>Ascomycota</taxon>
        <taxon>Pezizomycotina</taxon>
        <taxon>Leotiomycetes</taxon>
        <taxon>Helotiales</taxon>
        <taxon>Mollisiaceae</taxon>
        <taxon>Mollisia</taxon>
    </lineage>
</organism>
<dbReference type="EMBL" id="KQ947405">
    <property type="protein sequence ID" value="KUJ23278.1"/>
    <property type="molecule type" value="Genomic_DNA"/>
</dbReference>
<proteinExistence type="predicted"/>